<proteinExistence type="predicted"/>
<feature type="region of interest" description="Disordered" evidence="1">
    <location>
        <begin position="85"/>
        <end position="106"/>
    </location>
</feature>
<dbReference type="AlphaFoldDB" id="A0ABD0LVW6"/>
<dbReference type="EMBL" id="JACVVK020000021">
    <property type="protein sequence ID" value="KAK7503236.1"/>
    <property type="molecule type" value="Genomic_DNA"/>
</dbReference>
<dbReference type="Proteomes" id="UP001519460">
    <property type="component" value="Unassembled WGS sequence"/>
</dbReference>
<comment type="caution">
    <text evidence="2">The sequence shown here is derived from an EMBL/GenBank/DDBJ whole genome shotgun (WGS) entry which is preliminary data.</text>
</comment>
<evidence type="ECO:0000313" key="3">
    <source>
        <dbReference type="Proteomes" id="UP001519460"/>
    </source>
</evidence>
<protein>
    <submittedName>
        <fullName evidence="2">Uncharacterized protein</fullName>
    </submittedName>
</protein>
<evidence type="ECO:0000313" key="2">
    <source>
        <dbReference type="EMBL" id="KAK7503236.1"/>
    </source>
</evidence>
<reference evidence="2 3" key="1">
    <citation type="journal article" date="2023" name="Sci. Data">
        <title>Genome assembly of the Korean intertidal mud-creeper Batillaria attramentaria.</title>
        <authorList>
            <person name="Patra A.K."/>
            <person name="Ho P.T."/>
            <person name="Jun S."/>
            <person name="Lee S.J."/>
            <person name="Kim Y."/>
            <person name="Won Y.J."/>
        </authorList>
    </citation>
    <scope>NUCLEOTIDE SEQUENCE [LARGE SCALE GENOMIC DNA]</scope>
    <source>
        <strain evidence="2">Wonlab-2016</strain>
    </source>
</reference>
<name>A0ABD0LVW6_9CAEN</name>
<evidence type="ECO:0000256" key="1">
    <source>
        <dbReference type="SAM" id="MobiDB-lite"/>
    </source>
</evidence>
<keyword evidence="3" id="KW-1185">Reference proteome</keyword>
<organism evidence="2 3">
    <name type="scientific">Batillaria attramentaria</name>
    <dbReference type="NCBI Taxonomy" id="370345"/>
    <lineage>
        <taxon>Eukaryota</taxon>
        <taxon>Metazoa</taxon>
        <taxon>Spiralia</taxon>
        <taxon>Lophotrochozoa</taxon>
        <taxon>Mollusca</taxon>
        <taxon>Gastropoda</taxon>
        <taxon>Caenogastropoda</taxon>
        <taxon>Sorbeoconcha</taxon>
        <taxon>Cerithioidea</taxon>
        <taxon>Batillariidae</taxon>
        <taxon>Batillaria</taxon>
    </lineage>
</organism>
<gene>
    <name evidence="2" type="ORF">BaRGS_00005501</name>
</gene>
<sequence length="165" mass="19424">MVLILFLFTEQEHYWVAKHLGDDENKSRFPIFPNSLQTQEARFRVSNDFESQTRVLPQPRFDDPAHAQNLQTDRRQVVYNHPLRSTAQQPDMESPCRHLNGPYQPHDRALLSASHRQGESGRPDGRDIEWFLMKLFQWNYRNRLSQPHSASLRNPAFGQEIVWSA</sequence>
<accession>A0ABD0LVW6</accession>